<dbReference type="SUPFAM" id="SSF144083">
    <property type="entry name" value="Magnesium transport protein CorA, transmembrane region"/>
    <property type="match status" value="1"/>
</dbReference>
<feature type="domain" description="CorA-like transporter" evidence="6">
    <location>
        <begin position="111"/>
        <end position="160"/>
    </location>
</feature>
<name>A0A3M7MCC2_9PLEO</name>
<reference evidence="7 8" key="1">
    <citation type="journal article" date="2014" name="PLoS ONE">
        <title>De novo Genome Assembly of the Fungal Plant Pathogen Pyrenophora semeniperda.</title>
        <authorList>
            <person name="Soliai M.M."/>
            <person name="Meyer S.E."/>
            <person name="Udall J.A."/>
            <person name="Elzinga D.E."/>
            <person name="Hermansen R.A."/>
            <person name="Bodily P.M."/>
            <person name="Hart A.A."/>
            <person name="Coleman C.E."/>
        </authorList>
    </citation>
    <scope>NUCLEOTIDE SEQUENCE [LARGE SCALE GENOMIC DNA]</scope>
    <source>
        <strain evidence="7 8">CCB06</strain>
        <tissue evidence="7">Mycelium</tissue>
    </source>
</reference>
<dbReference type="InterPro" id="IPR045863">
    <property type="entry name" value="CorA_TM1_TM2"/>
</dbReference>
<comment type="subcellular location">
    <subcellularLocation>
        <location evidence="1">Membrane</location>
        <topology evidence="1">Multi-pass membrane protein</topology>
    </subcellularLocation>
</comment>
<sequence>MELRTCTIQNDALFSRSKQSHHVQLTIIGDDTRQDPKRIIFTDHSQLSIHQKDTWAPLSVSPEMISLLADHHKLGSGFFQILSCFKDRYMPAEEGFAPAPRSFGWVYKYSEKKPVQSGTPWRIRQTGLYHVFDRERAKTVLIIISPSPTAYFLTRILELLEQPQFRSTIRTSPMLLHPMLISSHLSSWREYLEYHESLLLKLDMKSACSSLGQPLFTYETLREVREVEKKILPINPLLTALDGVIKDLEDANRNFTHAYGLNDSAFQAIQAPLNELRKEAASYRTQAVHMQKRAQSSAQSILDSLNLGFQQLAQNQNKNTLVMARSSREDSVAIRAITLVTSFYLPFSFVATMFGMNLVDFDEKSRNLIVSHQFWLYFVISVPLTVVTLLCWHYRMQAYRRSYLIGDRETMEDRKQGESSVDVEMV</sequence>
<feature type="transmembrane region" description="Helical" evidence="5">
    <location>
        <begin position="332"/>
        <end position="354"/>
    </location>
</feature>
<dbReference type="EMBL" id="KE747829">
    <property type="protein sequence ID" value="RMZ72166.1"/>
    <property type="molecule type" value="Genomic_DNA"/>
</dbReference>
<accession>A0A3M7MCC2</accession>
<dbReference type="AlphaFoldDB" id="A0A3M7MCC2"/>
<protein>
    <submittedName>
        <fullName evidence="7">Mg2+ transporter-like Zinc transport</fullName>
    </submittedName>
</protein>
<dbReference type="GO" id="GO:0016020">
    <property type="term" value="C:membrane"/>
    <property type="evidence" value="ECO:0007669"/>
    <property type="project" value="UniProtKB-SubCell"/>
</dbReference>
<keyword evidence="2 5" id="KW-0812">Transmembrane</keyword>
<keyword evidence="8" id="KW-1185">Reference proteome</keyword>
<proteinExistence type="predicted"/>
<gene>
    <name evidence="7" type="ORF">GMOD_00007168</name>
</gene>
<evidence type="ECO:0000259" key="6">
    <source>
        <dbReference type="Pfam" id="PF26616"/>
    </source>
</evidence>
<evidence type="ECO:0000256" key="3">
    <source>
        <dbReference type="ARBA" id="ARBA00022989"/>
    </source>
</evidence>
<evidence type="ECO:0000313" key="8">
    <source>
        <dbReference type="Proteomes" id="UP000265663"/>
    </source>
</evidence>
<keyword evidence="4 5" id="KW-0472">Membrane</keyword>
<dbReference type="OrthoDB" id="5396681at2759"/>
<dbReference type="Pfam" id="PF26616">
    <property type="entry name" value="CorA-like"/>
    <property type="match status" value="1"/>
</dbReference>
<dbReference type="Proteomes" id="UP000265663">
    <property type="component" value="Unassembled WGS sequence"/>
</dbReference>
<keyword evidence="3 5" id="KW-1133">Transmembrane helix</keyword>
<dbReference type="InterPro" id="IPR058257">
    <property type="entry name" value="CorA-like_dom"/>
</dbReference>
<dbReference type="Gene3D" id="1.20.58.340">
    <property type="entry name" value="Magnesium transport protein CorA, transmembrane region"/>
    <property type="match status" value="1"/>
</dbReference>
<feature type="transmembrane region" description="Helical" evidence="5">
    <location>
        <begin position="374"/>
        <end position="394"/>
    </location>
</feature>
<evidence type="ECO:0000313" key="7">
    <source>
        <dbReference type="EMBL" id="RMZ72166.1"/>
    </source>
</evidence>
<evidence type="ECO:0000256" key="4">
    <source>
        <dbReference type="ARBA" id="ARBA00023136"/>
    </source>
</evidence>
<evidence type="ECO:0000256" key="5">
    <source>
        <dbReference type="SAM" id="Phobius"/>
    </source>
</evidence>
<evidence type="ECO:0000256" key="1">
    <source>
        <dbReference type="ARBA" id="ARBA00004141"/>
    </source>
</evidence>
<organism evidence="7 8">
    <name type="scientific">Pyrenophora seminiperda CCB06</name>
    <dbReference type="NCBI Taxonomy" id="1302712"/>
    <lineage>
        <taxon>Eukaryota</taxon>
        <taxon>Fungi</taxon>
        <taxon>Dikarya</taxon>
        <taxon>Ascomycota</taxon>
        <taxon>Pezizomycotina</taxon>
        <taxon>Dothideomycetes</taxon>
        <taxon>Pleosporomycetidae</taxon>
        <taxon>Pleosporales</taxon>
        <taxon>Pleosporineae</taxon>
        <taxon>Pleosporaceae</taxon>
        <taxon>Pyrenophora</taxon>
    </lineage>
</organism>
<evidence type="ECO:0000256" key="2">
    <source>
        <dbReference type="ARBA" id="ARBA00022692"/>
    </source>
</evidence>